<feature type="region of interest" description="Disordered" evidence="1">
    <location>
        <begin position="47"/>
        <end position="67"/>
    </location>
</feature>
<protein>
    <submittedName>
        <fullName evidence="2">Uncharacterized protein</fullName>
    </submittedName>
</protein>
<dbReference type="Proteomes" id="UP000275504">
    <property type="component" value="Chromosome"/>
</dbReference>
<proteinExistence type="predicted"/>
<evidence type="ECO:0000313" key="3">
    <source>
        <dbReference type="Proteomes" id="UP000275504"/>
    </source>
</evidence>
<dbReference type="EMBL" id="LR134359">
    <property type="protein sequence ID" value="VEG60787.1"/>
    <property type="molecule type" value="Genomic_DNA"/>
</dbReference>
<evidence type="ECO:0000256" key="1">
    <source>
        <dbReference type="SAM" id="MobiDB-lite"/>
    </source>
</evidence>
<reference evidence="2 3" key="1">
    <citation type="submission" date="2018-12" db="EMBL/GenBank/DDBJ databases">
        <authorList>
            <consortium name="Pathogen Informatics"/>
        </authorList>
    </citation>
    <scope>NUCLEOTIDE SEQUENCE [LARGE SCALE GENOMIC DNA]</scope>
    <source>
        <strain evidence="2 3">NCTC11951</strain>
    </source>
</reference>
<organism evidence="2 3">
    <name type="scientific">Campylobacter jejuni subsp. doylei</name>
    <dbReference type="NCBI Taxonomy" id="32021"/>
    <lineage>
        <taxon>Bacteria</taxon>
        <taxon>Pseudomonadati</taxon>
        <taxon>Campylobacterota</taxon>
        <taxon>Epsilonproteobacteria</taxon>
        <taxon>Campylobacterales</taxon>
        <taxon>Campylobacteraceae</taxon>
        <taxon>Campylobacter</taxon>
    </lineage>
</organism>
<accession>A0A448J7M7</accession>
<gene>
    <name evidence="2" type="ORF">NCTC11951_00446</name>
</gene>
<dbReference type="AlphaFoldDB" id="A0A448J7M7"/>
<feature type="compositionally biased region" description="Basic and acidic residues" evidence="1">
    <location>
        <begin position="48"/>
        <end position="67"/>
    </location>
</feature>
<evidence type="ECO:0000313" key="2">
    <source>
        <dbReference type="EMBL" id="VEG60787.1"/>
    </source>
</evidence>
<name>A0A448J7M7_CAMJU</name>
<sequence length="67" mass="7677">MKDYGISYMPELEQILLEPKEPIINNKLDENKINELIDKKLQGLQGIKGEKGETGETPSDEKFNHAY</sequence>